<evidence type="ECO:0000313" key="8">
    <source>
        <dbReference type="EMBL" id="VAW43658.1"/>
    </source>
</evidence>
<dbReference type="GO" id="GO:0004252">
    <property type="term" value="F:serine-type endopeptidase activity"/>
    <property type="evidence" value="ECO:0007669"/>
    <property type="project" value="InterPro"/>
</dbReference>
<dbReference type="PROSITE" id="PS00501">
    <property type="entry name" value="SPASE_I_1"/>
    <property type="match status" value="1"/>
</dbReference>
<dbReference type="PROSITE" id="PS00761">
    <property type="entry name" value="SPASE_I_3"/>
    <property type="match status" value="1"/>
</dbReference>
<dbReference type="SUPFAM" id="SSF51306">
    <property type="entry name" value="LexA/Signal peptidase"/>
    <property type="match status" value="1"/>
</dbReference>
<keyword evidence="6" id="KW-0472">Membrane</keyword>
<dbReference type="GO" id="GO:0009003">
    <property type="term" value="F:signal peptidase activity"/>
    <property type="evidence" value="ECO:0007669"/>
    <property type="project" value="UniProtKB-EC"/>
</dbReference>
<accession>A0A3B0VJ75</accession>
<dbReference type="PROSITE" id="PS00760">
    <property type="entry name" value="SPASE_I_2"/>
    <property type="match status" value="1"/>
</dbReference>
<feature type="transmembrane region" description="Helical" evidence="6">
    <location>
        <begin position="47"/>
        <end position="66"/>
    </location>
</feature>
<keyword evidence="4" id="KW-0645">Protease</keyword>
<evidence type="ECO:0000256" key="5">
    <source>
        <dbReference type="ARBA" id="ARBA00022801"/>
    </source>
</evidence>
<dbReference type="CDD" id="cd06530">
    <property type="entry name" value="S26_SPase_I"/>
    <property type="match status" value="1"/>
</dbReference>
<organism evidence="8">
    <name type="scientific">hydrothermal vent metagenome</name>
    <dbReference type="NCBI Taxonomy" id="652676"/>
    <lineage>
        <taxon>unclassified sequences</taxon>
        <taxon>metagenomes</taxon>
        <taxon>ecological metagenomes</taxon>
    </lineage>
</organism>
<name>A0A3B0VJ75_9ZZZZ</name>
<comment type="catalytic activity">
    <reaction evidence="1">
        <text>Cleavage of hydrophobic, N-terminal signal or leader sequences from secreted and periplasmic proteins.</text>
        <dbReference type="EC" id="3.4.21.89"/>
    </reaction>
</comment>
<dbReference type="InterPro" id="IPR019757">
    <property type="entry name" value="Pept_S26A_signal_pept_1_Lys-AS"/>
</dbReference>
<dbReference type="PRINTS" id="PR00727">
    <property type="entry name" value="LEADERPTASE"/>
</dbReference>
<comment type="similarity">
    <text evidence="2">Belongs to the peptidase S26 family.</text>
</comment>
<evidence type="ECO:0000256" key="4">
    <source>
        <dbReference type="ARBA" id="ARBA00022670"/>
    </source>
</evidence>
<protein>
    <recommendedName>
        <fullName evidence="3">signal peptidase I</fullName>
        <ecNumber evidence="3">3.4.21.89</ecNumber>
    </recommendedName>
</protein>
<proteinExistence type="inferred from homology"/>
<dbReference type="InterPro" id="IPR019533">
    <property type="entry name" value="Peptidase_S26"/>
</dbReference>
<dbReference type="Gene3D" id="2.10.109.10">
    <property type="entry name" value="Umud Fragment, subunit A"/>
    <property type="match status" value="1"/>
</dbReference>
<reference evidence="8" key="1">
    <citation type="submission" date="2018-06" db="EMBL/GenBank/DDBJ databases">
        <authorList>
            <person name="Zhirakovskaya E."/>
        </authorList>
    </citation>
    <scope>NUCLEOTIDE SEQUENCE</scope>
</reference>
<dbReference type="InterPro" id="IPR019756">
    <property type="entry name" value="Pept_S26A_signal_pept_1_Ser-AS"/>
</dbReference>
<feature type="domain" description="Peptidase S26" evidence="7">
    <location>
        <begin position="45"/>
        <end position="247"/>
    </location>
</feature>
<dbReference type="Pfam" id="PF10502">
    <property type="entry name" value="Peptidase_S26"/>
    <property type="match status" value="1"/>
</dbReference>
<evidence type="ECO:0000259" key="7">
    <source>
        <dbReference type="Pfam" id="PF10502"/>
    </source>
</evidence>
<dbReference type="GO" id="GO:0016020">
    <property type="term" value="C:membrane"/>
    <property type="evidence" value="ECO:0007669"/>
    <property type="project" value="InterPro"/>
</dbReference>
<dbReference type="InterPro" id="IPR000223">
    <property type="entry name" value="Pept_S26A_signal_pept_1"/>
</dbReference>
<keyword evidence="5 8" id="KW-0378">Hydrolase</keyword>
<evidence type="ECO:0000256" key="2">
    <source>
        <dbReference type="ARBA" id="ARBA00009370"/>
    </source>
</evidence>
<sequence>MNEIHFDFEAFLTLASAITLVCWLIGKIKYKGEEPKEKSFMTSIISFGYSFFPVFIFVLVVRTFVFEPFRIPSSSMMPTLLTGDFIYVNKFSYGLKLPVLHDTFIEIGHPERGDVVVFRFPPNQKDDYIKRVVGIPGDDVYFDARTEKIYLNGEAVKQDVDGQYEGFIDDLQARNRVIQKTEYLSDVGHKMLTINGVSNQPFKFTQLTVPEGHYFVMGDNRDNSSDGRVWGLVPTRNLVGKAQFIWMHWRIPHFFEGLKRIGTKII</sequence>
<evidence type="ECO:0000256" key="6">
    <source>
        <dbReference type="SAM" id="Phobius"/>
    </source>
</evidence>
<dbReference type="AlphaFoldDB" id="A0A3B0VJ75"/>
<dbReference type="PANTHER" id="PTHR43390:SF1">
    <property type="entry name" value="CHLOROPLAST PROCESSING PEPTIDASE"/>
    <property type="match status" value="1"/>
</dbReference>
<evidence type="ECO:0000256" key="1">
    <source>
        <dbReference type="ARBA" id="ARBA00000677"/>
    </source>
</evidence>
<dbReference type="InterPro" id="IPR036286">
    <property type="entry name" value="LexA/Signal_pep-like_sf"/>
</dbReference>
<dbReference type="PANTHER" id="PTHR43390">
    <property type="entry name" value="SIGNAL PEPTIDASE I"/>
    <property type="match status" value="1"/>
</dbReference>
<dbReference type="EC" id="3.4.21.89" evidence="3"/>
<dbReference type="GO" id="GO:0006465">
    <property type="term" value="P:signal peptide processing"/>
    <property type="evidence" value="ECO:0007669"/>
    <property type="project" value="InterPro"/>
</dbReference>
<dbReference type="EMBL" id="UOFA01000002">
    <property type="protein sequence ID" value="VAW43658.1"/>
    <property type="molecule type" value="Genomic_DNA"/>
</dbReference>
<evidence type="ECO:0000256" key="3">
    <source>
        <dbReference type="ARBA" id="ARBA00013208"/>
    </source>
</evidence>
<dbReference type="NCBIfam" id="TIGR02227">
    <property type="entry name" value="sigpep_I_bact"/>
    <property type="match status" value="1"/>
</dbReference>
<keyword evidence="6" id="KW-0812">Transmembrane</keyword>
<dbReference type="InterPro" id="IPR019758">
    <property type="entry name" value="Pept_S26A_signal_pept_1_CS"/>
</dbReference>
<feature type="transmembrane region" description="Helical" evidence="6">
    <location>
        <begin position="6"/>
        <end position="26"/>
    </location>
</feature>
<keyword evidence="6" id="KW-1133">Transmembrane helix</keyword>
<gene>
    <name evidence="8" type="ORF">MNBD_GAMMA02-1027</name>
</gene>